<evidence type="ECO:0000259" key="1">
    <source>
        <dbReference type="Pfam" id="PF08241"/>
    </source>
</evidence>
<dbReference type="AlphaFoldDB" id="A0A653A0G7"/>
<protein>
    <submittedName>
        <fullName evidence="2">Predicted methyltransferase, type 11</fullName>
    </submittedName>
</protein>
<reference evidence="2" key="1">
    <citation type="submission" date="2018-07" db="EMBL/GenBank/DDBJ databases">
        <authorList>
            <consortium name="Genoscope - CEA"/>
            <person name="William W."/>
        </authorList>
    </citation>
    <scope>NUCLEOTIDE SEQUENCE</scope>
    <source>
        <strain evidence="2">IK1</strain>
    </source>
</reference>
<accession>A0A653A0G7</accession>
<dbReference type="Pfam" id="PF08241">
    <property type="entry name" value="Methyltransf_11"/>
    <property type="match status" value="1"/>
</dbReference>
<gene>
    <name evidence="2" type="ORF">TRIP_B110094</name>
</gene>
<dbReference type="Gene3D" id="3.40.50.150">
    <property type="entry name" value="Vaccinia Virus protein VP39"/>
    <property type="match status" value="1"/>
</dbReference>
<keyword evidence="2" id="KW-0808">Transferase</keyword>
<dbReference type="SUPFAM" id="SSF53335">
    <property type="entry name" value="S-adenosyl-L-methionine-dependent methyltransferases"/>
    <property type="match status" value="1"/>
</dbReference>
<dbReference type="GO" id="GO:0032259">
    <property type="term" value="P:methylation"/>
    <property type="evidence" value="ECO:0007669"/>
    <property type="project" value="UniProtKB-KW"/>
</dbReference>
<sequence length="219" mass="24925">MNSKKQDTAYEERRAFFDERAPRWMDTFYRDPATGRMDRHRDQFARLFQEIPVRRGDRVLDVGCGPGVLVPHLLERVESDGLVFELDYAPRMIAVNRELHPDPRVRFIVADVKDIPLEDAACDVVICYACFPHFDDKPLALATLSRVLKEGGSLSVAHFHSSREINDHHRKAGTPVMHDQLPEAGAMRGLFEEAGFAVRRLIDEPGFYLLEALKPPVSS</sequence>
<evidence type="ECO:0000313" key="2">
    <source>
        <dbReference type="EMBL" id="VBB41529.1"/>
    </source>
</evidence>
<dbReference type="EMBL" id="UPXX01000003">
    <property type="protein sequence ID" value="VBB41529.1"/>
    <property type="molecule type" value="Genomic_DNA"/>
</dbReference>
<dbReference type="InterPro" id="IPR029063">
    <property type="entry name" value="SAM-dependent_MTases_sf"/>
</dbReference>
<dbReference type="GO" id="GO:0008757">
    <property type="term" value="F:S-adenosylmethionine-dependent methyltransferase activity"/>
    <property type="evidence" value="ECO:0007669"/>
    <property type="project" value="InterPro"/>
</dbReference>
<organism evidence="2">
    <name type="scientific">Uncultured Desulfatiglans sp</name>
    <dbReference type="NCBI Taxonomy" id="1748965"/>
    <lineage>
        <taxon>Bacteria</taxon>
        <taxon>Pseudomonadati</taxon>
        <taxon>Thermodesulfobacteriota</taxon>
        <taxon>Desulfobacteria</taxon>
        <taxon>Desulfatiglandales</taxon>
        <taxon>Desulfatiglandaceae</taxon>
        <taxon>Desulfatiglans</taxon>
        <taxon>environmental samples</taxon>
    </lineage>
</organism>
<dbReference type="PANTHER" id="PTHR43861">
    <property type="entry name" value="TRANS-ACONITATE 2-METHYLTRANSFERASE-RELATED"/>
    <property type="match status" value="1"/>
</dbReference>
<proteinExistence type="predicted"/>
<keyword evidence="2" id="KW-0489">Methyltransferase</keyword>
<dbReference type="CDD" id="cd02440">
    <property type="entry name" value="AdoMet_MTases"/>
    <property type="match status" value="1"/>
</dbReference>
<dbReference type="InterPro" id="IPR013216">
    <property type="entry name" value="Methyltransf_11"/>
</dbReference>
<name>A0A653A0G7_UNCDX</name>
<dbReference type="PANTHER" id="PTHR43861:SF1">
    <property type="entry name" value="TRANS-ACONITATE 2-METHYLTRANSFERASE"/>
    <property type="match status" value="1"/>
</dbReference>
<feature type="domain" description="Methyltransferase type 11" evidence="1">
    <location>
        <begin position="60"/>
        <end position="155"/>
    </location>
</feature>